<reference evidence="1 2" key="1">
    <citation type="submission" date="2015-06" db="EMBL/GenBank/DDBJ databases">
        <title>Prevotella sp. 109, sp. nov., a novel member of the family Prevotellaceae isolated from human faeces.</title>
        <authorList>
            <person name="Shkoporov A.N."/>
            <person name="Chaplin A.V."/>
            <person name="Kafarskaia L.I."/>
            <person name="Efimov B.A."/>
        </authorList>
    </citation>
    <scope>NUCLEOTIDE SEQUENCE [LARGE SCALE GENOMIC DNA]</scope>
    <source>
        <strain evidence="1 2">109</strain>
    </source>
</reference>
<sequence>MFSLNDSMRYWLYSRPTDMRKSYYTLSGIVTNELGCDPCNGDVYIFMNKARNRIKLLHWEPGGLVLYCKLLESGTFGIPSGLEKDAASGTIEWSELVMIVEGIIEQPDSRRQRLENLKKLRR</sequence>
<evidence type="ECO:0000313" key="2">
    <source>
        <dbReference type="Proteomes" id="UP000036951"/>
    </source>
</evidence>
<name>A0A8E1QZ07_9BACT</name>
<accession>A0A8E1QZ07</accession>
<dbReference type="AlphaFoldDB" id="A0A8E1QZ07"/>
<comment type="caution">
    <text evidence="1">The sequence shown here is derived from an EMBL/GenBank/DDBJ whole genome shotgun (WGS) entry which is preliminary data.</text>
</comment>
<dbReference type="EMBL" id="LFQU01000012">
    <property type="protein sequence ID" value="KOO68544.1"/>
    <property type="molecule type" value="Genomic_DNA"/>
</dbReference>
<dbReference type="NCBIfam" id="NF033819">
    <property type="entry name" value="IS66_TnpB"/>
    <property type="match status" value="1"/>
</dbReference>
<dbReference type="InterPro" id="IPR008878">
    <property type="entry name" value="Transposase_IS66_Orf2"/>
</dbReference>
<dbReference type="PANTHER" id="PTHR36455">
    <property type="match status" value="1"/>
</dbReference>
<proteinExistence type="predicted"/>
<organism evidence="1 2">
    <name type="scientific">Xylanibacter rarus</name>
    <dbReference type="NCBI Taxonomy" id="1676614"/>
    <lineage>
        <taxon>Bacteria</taxon>
        <taxon>Pseudomonadati</taxon>
        <taxon>Bacteroidota</taxon>
        <taxon>Bacteroidia</taxon>
        <taxon>Bacteroidales</taxon>
        <taxon>Prevotellaceae</taxon>
        <taxon>Xylanibacter</taxon>
    </lineage>
</organism>
<dbReference type="Pfam" id="PF05717">
    <property type="entry name" value="TnpB_IS66"/>
    <property type="match status" value="1"/>
</dbReference>
<evidence type="ECO:0008006" key="3">
    <source>
        <dbReference type="Google" id="ProtNLM"/>
    </source>
</evidence>
<keyword evidence="2" id="KW-1185">Reference proteome</keyword>
<protein>
    <recommendedName>
        <fullName evidence="3">Transposase</fullName>
    </recommendedName>
</protein>
<gene>
    <name evidence="1" type="ORF">ACU52_07690</name>
</gene>
<dbReference type="Proteomes" id="UP000036951">
    <property type="component" value="Unassembled WGS sequence"/>
</dbReference>
<dbReference type="OrthoDB" id="4956084at2"/>
<dbReference type="PANTHER" id="PTHR36455:SF1">
    <property type="entry name" value="BLR8292 PROTEIN"/>
    <property type="match status" value="1"/>
</dbReference>
<evidence type="ECO:0000313" key="1">
    <source>
        <dbReference type="EMBL" id="KOO68544.1"/>
    </source>
</evidence>